<dbReference type="Proteomes" id="UP001153076">
    <property type="component" value="Unassembled WGS sequence"/>
</dbReference>
<feature type="transmembrane region" description="Helical" evidence="1">
    <location>
        <begin position="89"/>
        <end position="112"/>
    </location>
</feature>
<evidence type="ECO:0000313" key="3">
    <source>
        <dbReference type="Proteomes" id="UP001153076"/>
    </source>
</evidence>
<evidence type="ECO:0000256" key="1">
    <source>
        <dbReference type="SAM" id="Phobius"/>
    </source>
</evidence>
<evidence type="ECO:0000313" key="2">
    <source>
        <dbReference type="EMBL" id="KAJ8434433.1"/>
    </source>
</evidence>
<keyword evidence="1" id="KW-0812">Transmembrane</keyword>
<organism evidence="2 3">
    <name type="scientific">Carnegiea gigantea</name>
    <dbReference type="NCBI Taxonomy" id="171969"/>
    <lineage>
        <taxon>Eukaryota</taxon>
        <taxon>Viridiplantae</taxon>
        <taxon>Streptophyta</taxon>
        <taxon>Embryophyta</taxon>
        <taxon>Tracheophyta</taxon>
        <taxon>Spermatophyta</taxon>
        <taxon>Magnoliopsida</taxon>
        <taxon>eudicotyledons</taxon>
        <taxon>Gunneridae</taxon>
        <taxon>Pentapetalae</taxon>
        <taxon>Caryophyllales</taxon>
        <taxon>Cactineae</taxon>
        <taxon>Cactaceae</taxon>
        <taxon>Cactoideae</taxon>
        <taxon>Echinocereeae</taxon>
        <taxon>Carnegiea</taxon>
    </lineage>
</organism>
<feature type="transmembrane region" description="Helical" evidence="1">
    <location>
        <begin position="124"/>
        <end position="143"/>
    </location>
</feature>
<keyword evidence="3" id="KW-1185">Reference proteome</keyword>
<keyword evidence="1" id="KW-0472">Membrane</keyword>
<name>A0A9Q1K0X5_9CARY</name>
<reference evidence="2" key="1">
    <citation type="submission" date="2022-04" db="EMBL/GenBank/DDBJ databases">
        <title>Carnegiea gigantea Genome sequencing and assembly v2.</title>
        <authorList>
            <person name="Copetti D."/>
            <person name="Sanderson M.J."/>
            <person name="Burquez A."/>
            <person name="Wojciechowski M.F."/>
        </authorList>
    </citation>
    <scope>NUCLEOTIDE SEQUENCE</scope>
    <source>
        <strain evidence="2">SGP5-SGP5p</strain>
        <tissue evidence="2">Aerial part</tissue>
    </source>
</reference>
<comment type="caution">
    <text evidence="2">The sequence shown here is derived from an EMBL/GenBank/DDBJ whole genome shotgun (WGS) entry which is preliminary data.</text>
</comment>
<proteinExistence type="predicted"/>
<dbReference type="EMBL" id="JAKOGI010000478">
    <property type="protein sequence ID" value="KAJ8434433.1"/>
    <property type="molecule type" value="Genomic_DNA"/>
</dbReference>
<gene>
    <name evidence="2" type="ORF">Cgig2_025403</name>
</gene>
<keyword evidence="1" id="KW-1133">Transmembrane helix</keyword>
<protein>
    <submittedName>
        <fullName evidence="2">Uncharacterized protein</fullName>
    </submittedName>
</protein>
<accession>A0A9Q1K0X5</accession>
<dbReference type="AlphaFoldDB" id="A0A9Q1K0X5"/>
<sequence>MLHSLGQPQLNPNVGGVLSAASPSTAKVQWFPVVVALLCRLVLPRAQTPLASCSDSRIPPSPGFWQQGLRSAILPGVSTSNLFLLLSEFIVRLFFPDYWCLTATIPAIVVVLDRSPVVILSRGIWLWCSIVAFWCLIACAIALSELGSVRLHSGVRLHYLNQEVVLFSDDDYNISPTPGSRRRHLHLAVLPRVRPFSHPSLVTLVFLIIYCGRFPKCVTFDVP</sequence>